<dbReference type="InterPro" id="IPR059180">
    <property type="entry name" value="3D_YorM"/>
</dbReference>
<dbReference type="InterPro" id="IPR036908">
    <property type="entry name" value="RlpA-like_sf"/>
</dbReference>
<name>A0ABD3IGN7_9MARC</name>
<dbReference type="Pfam" id="PF06725">
    <property type="entry name" value="3D"/>
    <property type="match status" value="1"/>
</dbReference>
<dbReference type="InterPro" id="IPR010611">
    <property type="entry name" value="3D_dom"/>
</dbReference>
<dbReference type="Proteomes" id="UP001633002">
    <property type="component" value="Unassembled WGS sequence"/>
</dbReference>
<dbReference type="SUPFAM" id="SSF50685">
    <property type="entry name" value="Barwin-like endoglucanases"/>
    <property type="match status" value="1"/>
</dbReference>
<dbReference type="EMBL" id="JBJQOH010000001">
    <property type="protein sequence ID" value="KAL3702294.1"/>
    <property type="molecule type" value="Genomic_DNA"/>
</dbReference>
<comment type="caution">
    <text evidence="3">The sequence shown here is derived from an EMBL/GenBank/DDBJ whole genome shotgun (WGS) entry which is preliminary data.</text>
</comment>
<feature type="domain" description="3D" evidence="2">
    <location>
        <begin position="121"/>
        <end position="180"/>
    </location>
</feature>
<keyword evidence="1" id="KW-0732">Signal</keyword>
<evidence type="ECO:0000259" key="2">
    <source>
        <dbReference type="Pfam" id="PF06725"/>
    </source>
</evidence>
<evidence type="ECO:0000256" key="1">
    <source>
        <dbReference type="ARBA" id="ARBA00022729"/>
    </source>
</evidence>
<sequence length="212" mass="24201">MPPYTIEIETTAYCSCGYCCNWEWGVRLPGHYYLGLSPSWRPLQLRQRKSQGLTEKRLPLFAKYWTTRNLAGFPYYGLTSNGSVPAQARPPLLSKLSLNQYQKIPGRLLMFPWRLLPRHGSIAADTDFYPFGTKMFVPGYGWGEVEDRGGAIKGKTRIDLYHHSHQQALQWGRRKLPVLVILPGQHPIDRLSIPGPLKSVLHGLNWCRGLLL</sequence>
<dbReference type="CDD" id="cd14667">
    <property type="entry name" value="3D_containing_proteins"/>
    <property type="match status" value="1"/>
</dbReference>
<evidence type="ECO:0000313" key="4">
    <source>
        <dbReference type="Proteomes" id="UP001633002"/>
    </source>
</evidence>
<keyword evidence="4" id="KW-1185">Reference proteome</keyword>
<accession>A0ABD3IGN7</accession>
<dbReference type="InterPro" id="IPR051933">
    <property type="entry name" value="Resuscitation_pf_RpfB"/>
</dbReference>
<dbReference type="PANTHER" id="PTHR39160">
    <property type="entry name" value="CELL WALL-BINDING PROTEIN YOCH"/>
    <property type="match status" value="1"/>
</dbReference>
<dbReference type="Gene3D" id="2.40.40.10">
    <property type="entry name" value="RlpA-like domain"/>
    <property type="match status" value="1"/>
</dbReference>
<evidence type="ECO:0000313" key="3">
    <source>
        <dbReference type="EMBL" id="KAL3702294.1"/>
    </source>
</evidence>
<protein>
    <recommendedName>
        <fullName evidence="2">3D domain-containing protein</fullName>
    </recommendedName>
</protein>
<gene>
    <name evidence="3" type="ORF">R1sor_020316</name>
</gene>
<reference evidence="3 4" key="1">
    <citation type="submission" date="2024-09" db="EMBL/GenBank/DDBJ databases">
        <title>Chromosome-scale assembly of Riccia sorocarpa.</title>
        <authorList>
            <person name="Paukszto L."/>
        </authorList>
    </citation>
    <scope>NUCLEOTIDE SEQUENCE [LARGE SCALE GENOMIC DNA]</scope>
    <source>
        <strain evidence="3">LP-2024</strain>
        <tissue evidence="3">Aerial parts of the thallus</tissue>
    </source>
</reference>
<organism evidence="3 4">
    <name type="scientific">Riccia sorocarpa</name>
    <dbReference type="NCBI Taxonomy" id="122646"/>
    <lineage>
        <taxon>Eukaryota</taxon>
        <taxon>Viridiplantae</taxon>
        <taxon>Streptophyta</taxon>
        <taxon>Embryophyta</taxon>
        <taxon>Marchantiophyta</taxon>
        <taxon>Marchantiopsida</taxon>
        <taxon>Marchantiidae</taxon>
        <taxon>Marchantiales</taxon>
        <taxon>Ricciaceae</taxon>
        <taxon>Riccia</taxon>
    </lineage>
</organism>
<proteinExistence type="predicted"/>
<dbReference type="PANTHER" id="PTHR39160:SF4">
    <property type="entry name" value="RESUSCITATION-PROMOTING FACTOR RPFB"/>
    <property type="match status" value="1"/>
</dbReference>
<dbReference type="AlphaFoldDB" id="A0ABD3IGN7"/>